<proteinExistence type="predicted"/>
<dbReference type="Proteomes" id="UP000499080">
    <property type="component" value="Unassembled WGS sequence"/>
</dbReference>
<evidence type="ECO:0000313" key="2">
    <source>
        <dbReference type="Proteomes" id="UP000499080"/>
    </source>
</evidence>
<evidence type="ECO:0000313" key="1">
    <source>
        <dbReference type="EMBL" id="GBM07022.1"/>
    </source>
</evidence>
<organism evidence="1 2">
    <name type="scientific">Araneus ventricosus</name>
    <name type="common">Orbweaver spider</name>
    <name type="synonym">Epeira ventricosa</name>
    <dbReference type="NCBI Taxonomy" id="182803"/>
    <lineage>
        <taxon>Eukaryota</taxon>
        <taxon>Metazoa</taxon>
        <taxon>Ecdysozoa</taxon>
        <taxon>Arthropoda</taxon>
        <taxon>Chelicerata</taxon>
        <taxon>Arachnida</taxon>
        <taxon>Araneae</taxon>
        <taxon>Araneomorphae</taxon>
        <taxon>Entelegynae</taxon>
        <taxon>Araneoidea</taxon>
        <taxon>Araneidae</taxon>
        <taxon>Araneus</taxon>
    </lineage>
</organism>
<protein>
    <submittedName>
        <fullName evidence="1">Uncharacterized protein</fullName>
    </submittedName>
</protein>
<sequence>MTMFDIPWEMDFASDEDYMEFVSIYEEKILFDINSQVHELHAALVFYPTFWLVDEDIFSKLLYTLRPKLVKDSLKKRKLLYNSCLKMLYYANIYYKCGLIKAPIMAFIEVYRLIFDYYRTEGW</sequence>
<keyword evidence="2" id="KW-1185">Reference proteome</keyword>
<dbReference type="EMBL" id="BGPR01000237">
    <property type="protein sequence ID" value="GBM07022.1"/>
    <property type="molecule type" value="Genomic_DNA"/>
</dbReference>
<dbReference type="AlphaFoldDB" id="A0A4Y2CRE1"/>
<reference evidence="1 2" key="1">
    <citation type="journal article" date="2019" name="Sci. Rep.">
        <title>Orb-weaving spider Araneus ventricosus genome elucidates the spidroin gene catalogue.</title>
        <authorList>
            <person name="Kono N."/>
            <person name="Nakamura H."/>
            <person name="Ohtoshi R."/>
            <person name="Moran D.A.P."/>
            <person name="Shinohara A."/>
            <person name="Yoshida Y."/>
            <person name="Fujiwara M."/>
            <person name="Mori M."/>
            <person name="Tomita M."/>
            <person name="Arakawa K."/>
        </authorList>
    </citation>
    <scope>NUCLEOTIDE SEQUENCE [LARGE SCALE GENOMIC DNA]</scope>
</reference>
<comment type="caution">
    <text evidence="1">The sequence shown here is derived from an EMBL/GenBank/DDBJ whole genome shotgun (WGS) entry which is preliminary data.</text>
</comment>
<name>A0A4Y2CRE1_ARAVE</name>
<gene>
    <name evidence="1" type="ORF">AVEN_63468_1</name>
</gene>
<accession>A0A4Y2CRE1</accession>